<proteinExistence type="predicted"/>
<feature type="compositionally biased region" description="Basic and acidic residues" evidence="1">
    <location>
        <begin position="11"/>
        <end position="20"/>
    </location>
</feature>
<dbReference type="EMBL" id="OU892281">
    <property type="protein sequence ID" value="CAG9769724.1"/>
    <property type="molecule type" value="Genomic_DNA"/>
</dbReference>
<evidence type="ECO:0000256" key="1">
    <source>
        <dbReference type="SAM" id="MobiDB-lite"/>
    </source>
</evidence>
<dbReference type="OrthoDB" id="6747067at2759"/>
<accession>A0A9N9QR70</accession>
<feature type="region of interest" description="Disordered" evidence="1">
    <location>
        <begin position="1"/>
        <end position="29"/>
    </location>
</feature>
<gene>
    <name evidence="3" type="ORF">CEUTPL_LOCUS10226</name>
</gene>
<protein>
    <recommendedName>
        <fullName evidence="2">DUF7869 domain-containing protein</fullName>
    </recommendedName>
</protein>
<dbReference type="Pfam" id="PF25273">
    <property type="entry name" value="DUF7869"/>
    <property type="match status" value="1"/>
</dbReference>
<dbReference type="PANTHER" id="PTHR10773:SF19">
    <property type="match status" value="1"/>
</dbReference>
<evidence type="ECO:0000259" key="2">
    <source>
        <dbReference type="Pfam" id="PF25273"/>
    </source>
</evidence>
<keyword evidence="4" id="KW-1185">Reference proteome</keyword>
<reference evidence="3" key="1">
    <citation type="submission" date="2022-01" db="EMBL/GenBank/DDBJ databases">
        <authorList>
            <person name="King R."/>
        </authorList>
    </citation>
    <scope>NUCLEOTIDE SEQUENCE</scope>
</reference>
<organism evidence="3 4">
    <name type="scientific">Ceutorhynchus assimilis</name>
    <name type="common">cabbage seed weevil</name>
    <dbReference type="NCBI Taxonomy" id="467358"/>
    <lineage>
        <taxon>Eukaryota</taxon>
        <taxon>Metazoa</taxon>
        <taxon>Ecdysozoa</taxon>
        <taxon>Arthropoda</taxon>
        <taxon>Hexapoda</taxon>
        <taxon>Insecta</taxon>
        <taxon>Pterygota</taxon>
        <taxon>Neoptera</taxon>
        <taxon>Endopterygota</taxon>
        <taxon>Coleoptera</taxon>
        <taxon>Polyphaga</taxon>
        <taxon>Cucujiformia</taxon>
        <taxon>Curculionidae</taxon>
        <taxon>Ceutorhynchinae</taxon>
        <taxon>Ceutorhynchus</taxon>
    </lineage>
</organism>
<sequence length="258" mass="30005">MKTSGAVVPTKDMRGEHENRPNTLSADQEQSVRNHIEAIPKYQSHYSRANNMNETYLNCDMSIAGLYKEYYVPWCQQQNIEPVKESAYRKIFCSEYNIGFKLPKSAHLKVWLYNLGVHDSTAGQGYMYLWIENQAKRGADEVASVIFKFLKSKSEVDHPIIYTNNCPGQNKNWLLMAFGLQLVEEKRFKTITHRFLVSGHTHLPSDRDFALIEKRHRKYAPEIYSPEGWHKIIKDANSKNSFNVTVMKQNNFFSFDPI</sequence>
<dbReference type="AlphaFoldDB" id="A0A9N9QR70"/>
<evidence type="ECO:0000313" key="3">
    <source>
        <dbReference type="EMBL" id="CAG9769724.1"/>
    </source>
</evidence>
<feature type="domain" description="DUF7869" evidence="2">
    <location>
        <begin position="107"/>
        <end position="235"/>
    </location>
</feature>
<dbReference type="Proteomes" id="UP001152799">
    <property type="component" value="Chromosome 5"/>
</dbReference>
<evidence type="ECO:0000313" key="4">
    <source>
        <dbReference type="Proteomes" id="UP001152799"/>
    </source>
</evidence>
<name>A0A9N9QR70_9CUCU</name>
<dbReference type="PANTHER" id="PTHR10773">
    <property type="entry name" value="DNA-DIRECTED RNA POLYMERASES I, II, AND III SUBUNIT RPABC2"/>
    <property type="match status" value="1"/>
</dbReference>
<dbReference type="InterPro" id="IPR057191">
    <property type="entry name" value="DUF7869"/>
</dbReference>